<accession>A0A328TTY4</accession>
<comment type="caution">
    <text evidence="2">The sequence shown here is derived from an EMBL/GenBank/DDBJ whole genome shotgun (WGS) entry which is preliminary data.</text>
</comment>
<dbReference type="InterPro" id="IPR007069">
    <property type="entry name" value="Transposase_32"/>
</dbReference>
<dbReference type="GO" id="GO:0004803">
    <property type="term" value="F:transposase activity"/>
    <property type="evidence" value="ECO:0007669"/>
    <property type="project" value="InterPro"/>
</dbReference>
<evidence type="ECO:0000313" key="3">
    <source>
        <dbReference type="Proteomes" id="UP000244334"/>
    </source>
</evidence>
<gene>
    <name evidence="2" type="ORF">ACZ87_00638</name>
</gene>
<dbReference type="AlphaFoldDB" id="A0A328TTY4"/>
<dbReference type="Pfam" id="PF04986">
    <property type="entry name" value="Y2_Tnp"/>
    <property type="match status" value="1"/>
</dbReference>
<feature type="domain" description="Transposase IS801/IS1294" evidence="1">
    <location>
        <begin position="5"/>
        <end position="44"/>
    </location>
</feature>
<protein>
    <submittedName>
        <fullName evidence="2">Transposase family protein</fullName>
    </submittedName>
</protein>
<dbReference type="GO" id="GO:0006313">
    <property type="term" value="P:DNA transposition"/>
    <property type="evidence" value="ECO:0007669"/>
    <property type="project" value="InterPro"/>
</dbReference>
<keyword evidence="3" id="KW-1185">Reference proteome</keyword>
<name>A0A328TTY4_9GAMM</name>
<dbReference type="Proteomes" id="UP000244334">
    <property type="component" value="Unassembled WGS sequence"/>
</dbReference>
<evidence type="ECO:0000313" key="2">
    <source>
        <dbReference type="EMBL" id="RAP72541.1"/>
    </source>
</evidence>
<organism evidence="2 3">
    <name type="scientific">Candidatus Erwinia dacicola</name>
    <dbReference type="NCBI Taxonomy" id="252393"/>
    <lineage>
        <taxon>Bacteria</taxon>
        <taxon>Pseudomonadati</taxon>
        <taxon>Pseudomonadota</taxon>
        <taxon>Gammaproteobacteria</taxon>
        <taxon>Enterobacterales</taxon>
        <taxon>Erwiniaceae</taxon>
        <taxon>Erwinia</taxon>
    </lineage>
</organism>
<reference evidence="2" key="1">
    <citation type="submission" date="2018-04" db="EMBL/GenBank/DDBJ databases">
        <title>Genomes of the Obligate Erwinia dacicola and Facultative Enterobacter sp. OLF Endosymbionts of the Olive Fruit fly, Bactrocera oleae.</title>
        <authorList>
            <person name="Estes A.M."/>
            <person name="Hearn D.J."/>
            <person name="Agarwal S."/>
            <person name="Pierson E.A."/>
            <person name="Dunning-Hotopp J.C."/>
        </authorList>
    </citation>
    <scope>NUCLEOTIDE SEQUENCE [LARGE SCALE GENOMIC DNA]</scope>
    <source>
        <strain evidence="2">Oroville</strain>
    </source>
</reference>
<evidence type="ECO:0000259" key="1">
    <source>
        <dbReference type="Pfam" id="PF04986"/>
    </source>
</evidence>
<sequence length="137" mass="15690">MGWHSMKYLGRYLKRPLVSASRLQHYCSGTVIHHYLDHRTGKLKLGRDDRALHFKMVRYSGFLANRKRGTLIPLVYEALQMQTREKPEKPGFAVLMKGFLGTDPFDMPSLQRSAALCRRSVWHACNGISVRKAVCNG</sequence>
<dbReference type="GO" id="GO:0003677">
    <property type="term" value="F:DNA binding"/>
    <property type="evidence" value="ECO:0007669"/>
    <property type="project" value="InterPro"/>
</dbReference>
<dbReference type="EMBL" id="LJAM02000028">
    <property type="protein sequence ID" value="RAP72541.1"/>
    <property type="molecule type" value="Genomic_DNA"/>
</dbReference>
<proteinExistence type="predicted"/>